<dbReference type="GO" id="GO:0019076">
    <property type="term" value="P:viral release from host cell"/>
    <property type="evidence" value="ECO:0007669"/>
    <property type="project" value="InterPro"/>
</dbReference>
<name>A0A0G2SS83_9CAUD</name>
<dbReference type="Gene3D" id="2.60.120.640">
    <property type="entry name" value="gp9"/>
    <property type="match status" value="1"/>
</dbReference>
<dbReference type="KEGG" id="vg:26622941"/>
<accession>A0A0G2SS83</accession>
<dbReference type="SUPFAM" id="SSF50017">
    <property type="entry name" value="gp9"/>
    <property type="match status" value="1"/>
</dbReference>
<dbReference type="Pfam" id="PF07880">
    <property type="entry name" value="T4_gp9_10_N"/>
    <property type="match status" value="1"/>
</dbReference>
<sequence>MQEYKTLIDTGIKGNSSTGDILYDGGEKLNINMNNIYNTFGDYRLFDETLQGQGKQKLHGTGYYQKHTRMYYLDTPEGVEMGSLHDVDTSTGKLDIKLPAAKLGEGIVIINSNGSLSKDTPVILSTFGSDTIAGHGARLSLEMPKTKTTLWCTRQDQGIGVWEYKIESMFGNHQLAVDSDLMLDTTEKTIEIGNVDHYNTIKLLLHGVSQNQKSFKSSEMLISILHSAGEVYKTEYAVLKNNGDLFSIDFVIESGILKAKVKSLSGNVAFSIKSIGTIKVGAV</sequence>
<evidence type="ECO:0000259" key="1">
    <source>
        <dbReference type="Pfam" id="PF07880"/>
    </source>
</evidence>
<keyword evidence="3" id="KW-1185">Reference proteome</keyword>
<dbReference type="InterPro" id="IPR027411">
    <property type="entry name" value="Gp9/Gp10_mid_dom_sf"/>
</dbReference>
<dbReference type="OrthoDB" id="5964at10239"/>
<dbReference type="RefSeq" id="YP_009195560.1">
    <property type="nucleotide sequence ID" value="NC_028762.1"/>
</dbReference>
<dbReference type="InterPro" id="IPR027412">
    <property type="entry name" value="Gp9_C_dom_sf"/>
</dbReference>
<dbReference type="EMBL" id="KP890823">
    <property type="protein sequence ID" value="AKA62004.1"/>
    <property type="molecule type" value="Genomic_DNA"/>
</dbReference>
<dbReference type="Gene3D" id="2.60.40.1680">
    <property type="entry name" value="4-oxalocrotonate tautomerase-like"/>
    <property type="match status" value="1"/>
</dbReference>
<dbReference type="Proteomes" id="UP000202749">
    <property type="component" value="Segment"/>
</dbReference>
<reference evidence="2 3" key="1">
    <citation type="submission" date="2015-03" db="EMBL/GenBank/DDBJ databases">
        <authorList>
            <person name="Melo L.D.R."/>
            <person name="Veiga P."/>
            <person name="Cerca N."/>
            <person name="Kropinski A.M."/>
            <person name="Azeredo J."/>
            <person name="Almeida C."/>
            <person name="Sillankorva S."/>
        </authorList>
    </citation>
    <scope>NUCLEOTIDE SEQUENCE [LARGE SCALE GENOMIC DNA]</scope>
</reference>
<proteinExistence type="predicted"/>
<dbReference type="Gene3D" id="1.20.5.960">
    <property type="entry name" value="Bacteriophage t4 gene product 9 (gp9)"/>
    <property type="match status" value="1"/>
</dbReference>
<gene>
    <name evidence="2" type="ORF">Pm5461_138</name>
</gene>
<feature type="domain" description="Baseplate structural protein Gp9/Gp10 N-terminal" evidence="1">
    <location>
        <begin position="5"/>
        <end position="170"/>
    </location>
</feature>
<dbReference type="InterPro" id="IPR036240">
    <property type="entry name" value="Gp9-like_sf"/>
</dbReference>
<organism evidence="2 3">
    <name type="scientific">Proteus phage vB_PmiM_Pm5461</name>
    <dbReference type="NCBI Taxonomy" id="1636250"/>
    <lineage>
        <taxon>Viruses</taxon>
        <taxon>Duplodnaviria</taxon>
        <taxon>Heunggongvirae</taxon>
        <taxon>Uroviricota</taxon>
        <taxon>Caudoviricetes</taxon>
        <taxon>Pantevenvirales</taxon>
        <taxon>Straboviridae</taxon>
        <taxon>Bragavirus</taxon>
        <taxon>Bragavirus pm5461</taxon>
    </lineage>
</organism>
<evidence type="ECO:0000313" key="2">
    <source>
        <dbReference type="EMBL" id="AKA62004.1"/>
    </source>
</evidence>
<dbReference type="InterPro" id="IPR008987">
    <property type="entry name" value="Baseplate_struct_prot_Gp9/10_N"/>
</dbReference>
<dbReference type="GeneID" id="26622941"/>
<evidence type="ECO:0000313" key="3">
    <source>
        <dbReference type="Proteomes" id="UP000202749"/>
    </source>
</evidence>
<protein>
    <submittedName>
        <fullName evidence="2">Baseplate wedge subunit and tail pin</fullName>
    </submittedName>
</protein>